<gene>
    <name evidence="3" type="ORF">ACZ87_03624</name>
    <name evidence="2" type="ORF">BBW68_01110</name>
</gene>
<evidence type="ECO:0000313" key="4">
    <source>
        <dbReference type="Proteomes" id="UP000243534"/>
    </source>
</evidence>
<proteinExistence type="predicted"/>
<accession>A0A1E7Z3G2</accession>
<keyword evidence="5" id="KW-1185">Reference proteome</keyword>
<sequence>METNRWRNAGKPIRIEKIHVGWYALILIWFVHMTWVTFVGIVCALALLGYLGWKNTPPSLLLRSWRAKLKGDHLTGRPWWYRRN</sequence>
<dbReference type="AlphaFoldDB" id="A0A1E7Z3G2"/>
<comment type="caution">
    <text evidence="2">The sequence shown here is derived from an EMBL/GenBank/DDBJ whole genome shotgun (WGS) entry which is preliminary data.</text>
</comment>
<dbReference type="InterPro" id="IPR047756">
    <property type="entry name" value="IcmT-like"/>
</dbReference>
<feature type="transmembrane region" description="Helical" evidence="1">
    <location>
        <begin position="20"/>
        <end position="53"/>
    </location>
</feature>
<evidence type="ECO:0000313" key="5">
    <source>
        <dbReference type="Proteomes" id="UP000244334"/>
    </source>
</evidence>
<dbReference type="Proteomes" id="UP000244334">
    <property type="component" value="Unassembled WGS sequence"/>
</dbReference>
<keyword evidence="1" id="KW-0812">Transmembrane</keyword>
<evidence type="ECO:0000313" key="3">
    <source>
        <dbReference type="EMBL" id="RAP69586.1"/>
    </source>
</evidence>
<dbReference type="OrthoDB" id="6922679at2"/>
<dbReference type="NCBIfam" id="NF038220">
    <property type="entry name" value="IcmT_TraK"/>
    <property type="match status" value="1"/>
</dbReference>
<dbReference type="EMBL" id="LJAM02000686">
    <property type="protein sequence ID" value="RAP69586.1"/>
    <property type="molecule type" value="Genomic_DNA"/>
</dbReference>
<keyword evidence="1" id="KW-1133">Transmembrane helix</keyword>
<organism evidence="2 4">
    <name type="scientific">Candidatus Erwinia dacicola</name>
    <dbReference type="NCBI Taxonomy" id="252393"/>
    <lineage>
        <taxon>Bacteria</taxon>
        <taxon>Pseudomonadati</taxon>
        <taxon>Pseudomonadota</taxon>
        <taxon>Gammaproteobacteria</taxon>
        <taxon>Enterobacterales</taxon>
        <taxon>Erwiniaceae</taxon>
        <taxon>Erwinia</taxon>
    </lineage>
</organism>
<reference evidence="2 4" key="1">
    <citation type="submission" date="2016-07" db="EMBL/GenBank/DDBJ databases">
        <authorList>
            <person name="Yuval B."/>
        </authorList>
    </citation>
    <scope>NUCLEOTIDE SEQUENCE [LARGE SCALE GENOMIC DNA]</scope>
    <source>
        <strain evidence="2 4">IL</strain>
    </source>
</reference>
<dbReference type="Proteomes" id="UP000243534">
    <property type="component" value="Unassembled WGS sequence"/>
</dbReference>
<evidence type="ECO:0000256" key="1">
    <source>
        <dbReference type="SAM" id="Phobius"/>
    </source>
</evidence>
<dbReference type="RefSeq" id="WP_070133940.1">
    <property type="nucleotide sequence ID" value="NZ_LJAM02000686.1"/>
</dbReference>
<protein>
    <recommendedName>
        <fullName evidence="6">Conjugal transfer protein</fullName>
    </recommendedName>
</protein>
<keyword evidence="1" id="KW-0472">Membrane</keyword>
<name>A0A1E7Z3G2_9GAMM</name>
<evidence type="ECO:0008006" key="6">
    <source>
        <dbReference type="Google" id="ProtNLM"/>
    </source>
</evidence>
<dbReference type="EMBL" id="MAYS01000101">
    <property type="protein sequence ID" value="OFC63320.1"/>
    <property type="molecule type" value="Genomic_DNA"/>
</dbReference>
<reference evidence="3 5" key="2">
    <citation type="submission" date="2018-04" db="EMBL/GenBank/DDBJ databases">
        <title>Genomes of the Obligate Erwinia dacicola and Facultative Enterobacter sp. OLF Endosymbionts of the Olive Fruit fly, Bactrocera oleae.</title>
        <authorList>
            <person name="Estes A.M."/>
            <person name="Hearn D.J."/>
            <person name="Agarwal S."/>
            <person name="Pierson E.A."/>
            <person name="Dunning-Hotopp J.C."/>
        </authorList>
    </citation>
    <scope>NUCLEOTIDE SEQUENCE [LARGE SCALE GENOMIC DNA]</scope>
    <source>
        <strain evidence="3 5">Oroville</strain>
    </source>
</reference>
<evidence type="ECO:0000313" key="2">
    <source>
        <dbReference type="EMBL" id="OFC63320.1"/>
    </source>
</evidence>